<keyword evidence="7" id="KW-0016">Alginate biosynthesis</keyword>
<keyword evidence="6" id="KW-0574">Periplasm</keyword>
<evidence type="ECO:0000256" key="8">
    <source>
        <dbReference type="SAM" id="SignalP"/>
    </source>
</evidence>
<organism evidence="9">
    <name type="scientific">Pseudomonas urmiensis</name>
    <dbReference type="NCBI Taxonomy" id="2745493"/>
    <lineage>
        <taxon>Bacteria</taxon>
        <taxon>Pseudomonadati</taxon>
        <taxon>Pseudomonadota</taxon>
        <taxon>Gammaproteobacteria</taxon>
        <taxon>Pseudomonadales</taxon>
        <taxon>Pseudomonadaceae</taxon>
        <taxon>Pseudomonas</taxon>
    </lineage>
</organism>
<evidence type="ECO:0000313" key="10">
    <source>
        <dbReference type="EMBL" id="MBV4538925.1"/>
    </source>
</evidence>
<comment type="subcellular location">
    <subcellularLocation>
        <location evidence="1">Periplasm</location>
    </subcellularLocation>
</comment>
<sequence>MKLSALLATALLLGSGLPTLVHAEGKLAQLYAPRPPAGSAFVRVLQPTADSVEVQLGQNPPQRLGDERLASSYNVIKGGEPFAVRIAGKTVGTLTVAADSYQSLVLHDGKLLVLDDSAASDDALKAELRFYNLASDCPAGQLQVDGGGPTLFAEVKPNATQARAINPVSASLSAGCGAVQAKALALPQLQPGDHYALFLTGSAQQPVLRGELSSTAAFAR</sequence>
<name>A0A923FZP2_9PSED</name>
<proteinExistence type="inferred from homology"/>
<protein>
    <recommendedName>
        <fullName evidence="4">Alginate biosynthesis protein AlgF</fullName>
    </recommendedName>
</protein>
<evidence type="ECO:0000256" key="3">
    <source>
        <dbReference type="ARBA" id="ARBA00010033"/>
    </source>
</evidence>
<reference evidence="9" key="2">
    <citation type="submission" date="2020-07" db="EMBL/GenBank/DDBJ databases">
        <authorList>
            <person name="Lood C."/>
            <person name="Girard L."/>
        </authorList>
    </citation>
    <scope>NUCLEOTIDE SEQUENCE</scope>
    <source>
        <strain evidence="9">SWRI10</strain>
    </source>
</reference>
<dbReference type="RefSeq" id="WP_186555798.1">
    <property type="nucleotide sequence ID" value="NZ_JABWRE020000001.1"/>
</dbReference>
<reference evidence="9" key="1">
    <citation type="journal article" date="2020" name="Microorganisms">
        <title>Reliable Identification of Environmental Pseudomonas Isolates Using the rpoD Gene.</title>
        <authorList>
            <consortium name="The Broad Institute Genome Sequencing Platform"/>
            <person name="Girard L."/>
            <person name="Lood C."/>
            <person name="Rokni-Zadeh H."/>
            <person name="van Noort V."/>
            <person name="Lavigne R."/>
            <person name="De Mot R."/>
        </authorList>
    </citation>
    <scope>NUCLEOTIDE SEQUENCE</scope>
    <source>
        <strain evidence="9">SWRI10</strain>
    </source>
</reference>
<reference evidence="10" key="3">
    <citation type="submission" date="2021-06" db="EMBL/GenBank/DDBJ databases">
        <title>Updating the genus Pseudomonas: Description of 43 new species and partition of the Pseudomonas putida group.</title>
        <authorList>
            <person name="Girard L."/>
            <person name="Lood C."/>
            <person name="Vandamme P."/>
            <person name="Rokni-Zadeh H."/>
            <person name="Van Noort V."/>
            <person name="Hofte M."/>
            <person name="Lavigne R."/>
            <person name="De Mot R."/>
        </authorList>
    </citation>
    <scope>NUCLEOTIDE SEQUENCE</scope>
    <source>
        <strain evidence="10">SWRI10</strain>
    </source>
</reference>
<evidence type="ECO:0000256" key="7">
    <source>
        <dbReference type="ARBA" id="ARBA00022841"/>
    </source>
</evidence>
<dbReference type="Proteomes" id="UP000599879">
    <property type="component" value="Unassembled WGS sequence"/>
</dbReference>
<comment type="pathway">
    <text evidence="2">Glycan biosynthesis; alginate biosynthesis.</text>
</comment>
<dbReference type="InterPro" id="IPR035422">
    <property type="entry name" value="AlgF"/>
</dbReference>
<keyword evidence="5 8" id="KW-0732">Signal</keyword>
<evidence type="ECO:0000256" key="1">
    <source>
        <dbReference type="ARBA" id="ARBA00004418"/>
    </source>
</evidence>
<gene>
    <name evidence="10" type="ORF">HU737_023500</name>
    <name evidence="9" type="ORF">HU737_16260</name>
</gene>
<evidence type="ECO:0000256" key="2">
    <source>
        <dbReference type="ARBA" id="ARBA00005182"/>
    </source>
</evidence>
<evidence type="ECO:0000256" key="6">
    <source>
        <dbReference type="ARBA" id="ARBA00022764"/>
    </source>
</evidence>
<dbReference type="Pfam" id="PF11182">
    <property type="entry name" value="AlgF"/>
    <property type="match status" value="1"/>
</dbReference>
<feature type="signal peptide" evidence="8">
    <location>
        <begin position="1"/>
        <end position="23"/>
    </location>
</feature>
<dbReference type="EMBL" id="JABWRE020000001">
    <property type="protein sequence ID" value="MBV4538925.1"/>
    <property type="molecule type" value="Genomic_DNA"/>
</dbReference>
<evidence type="ECO:0000313" key="9">
    <source>
        <dbReference type="EMBL" id="MBC3442247.1"/>
    </source>
</evidence>
<evidence type="ECO:0000256" key="4">
    <source>
        <dbReference type="ARBA" id="ARBA00013964"/>
    </source>
</evidence>
<dbReference type="GO" id="GO:0042121">
    <property type="term" value="P:alginic acid biosynthetic process"/>
    <property type="evidence" value="ECO:0007669"/>
    <property type="project" value="UniProtKB-KW"/>
</dbReference>
<evidence type="ECO:0000256" key="5">
    <source>
        <dbReference type="ARBA" id="ARBA00022729"/>
    </source>
</evidence>
<accession>A0A923FZP2</accession>
<dbReference type="GO" id="GO:0042597">
    <property type="term" value="C:periplasmic space"/>
    <property type="evidence" value="ECO:0007669"/>
    <property type="project" value="UniProtKB-SubCell"/>
</dbReference>
<comment type="similarity">
    <text evidence="3">Belongs to the AlgF family.</text>
</comment>
<comment type="caution">
    <text evidence="9">The sequence shown here is derived from an EMBL/GenBank/DDBJ whole genome shotgun (WGS) entry which is preliminary data.</text>
</comment>
<feature type="chain" id="PRO_5036660282" description="Alginate biosynthesis protein AlgF" evidence="8">
    <location>
        <begin position="24"/>
        <end position="220"/>
    </location>
</feature>
<dbReference type="EMBL" id="JABWRE010000012">
    <property type="protein sequence ID" value="MBC3442247.1"/>
    <property type="molecule type" value="Genomic_DNA"/>
</dbReference>
<dbReference type="AlphaFoldDB" id="A0A923FZP2"/>